<sequence length="447" mass="52144">MSFPSARSKKPRNICQSIINKEYLTGKVTRKNVSMLKRLVCDETAKFQKVWSKSSSSKIHHENSRLYFSHYNQVYHWAGTERGPRRLYKLNLHGKKIINIISSTSISRDDYGISYPAVMYVLTKKCLYEIDWHTGKVLRRVFLHKQFEFRDIQWNVNQKTIAIHSKSFRWQSENQIIDNIVDILVSFDLLLVMKSPSTILIYDFRDILKKGKRFDAELGEFCPEFNGVVGSDEDGLPFNISCDDLPPPLFDVLSEKHSFEIGGFPYSYICMHENHFKIETLRNRTLVIEIPTGKNFIEDDKCNFHSDESGRIIFTNYHLVRCLKQSHGTDEFKESYTITASPPEQSEEQKVIIPLMGYEDDLEVLYLVVLDERTSECVLSLYDDNNGSLLTSFPLEEKWDESAEHEIIFDIETFIHLVNVTSGRSHCYLYKFNRKYSGVRTEKKAIK</sequence>
<dbReference type="InterPro" id="IPR031620">
    <property type="entry name" value="DCAF17"/>
</dbReference>
<dbReference type="SUPFAM" id="SSF50969">
    <property type="entry name" value="YVTN repeat-like/Quinoprotein amine dehydrogenase"/>
    <property type="match status" value="1"/>
</dbReference>
<evidence type="ECO:0000313" key="2">
    <source>
        <dbReference type="Proteomes" id="UP000549394"/>
    </source>
</evidence>
<organism evidence="1 2">
    <name type="scientific">Dimorphilus gyrociliatus</name>
    <dbReference type="NCBI Taxonomy" id="2664684"/>
    <lineage>
        <taxon>Eukaryota</taxon>
        <taxon>Metazoa</taxon>
        <taxon>Spiralia</taxon>
        <taxon>Lophotrochozoa</taxon>
        <taxon>Annelida</taxon>
        <taxon>Polychaeta</taxon>
        <taxon>Polychaeta incertae sedis</taxon>
        <taxon>Dinophilidae</taxon>
        <taxon>Dimorphilus</taxon>
    </lineage>
</organism>
<dbReference type="Proteomes" id="UP000549394">
    <property type="component" value="Unassembled WGS sequence"/>
</dbReference>
<dbReference type="GO" id="GO:0016567">
    <property type="term" value="P:protein ubiquitination"/>
    <property type="evidence" value="ECO:0007669"/>
    <property type="project" value="InterPro"/>
</dbReference>
<dbReference type="PANTHER" id="PTHR14815:SF2">
    <property type="entry name" value="DDB1- AND CUL4-ASSOCIATED FACTOR 17"/>
    <property type="match status" value="1"/>
</dbReference>
<reference evidence="1 2" key="1">
    <citation type="submission" date="2020-08" db="EMBL/GenBank/DDBJ databases">
        <authorList>
            <person name="Hejnol A."/>
        </authorList>
    </citation>
    <scope>NUCLEOTIDE SEQUENCE [LARGE SCALE GENOMIC DNA]</scope>
</reference>
<dbReference type="AlphaFoldDB" id="A0A7I8W561"/>
<gene>
    <name evidence="1" type="ORF">DGYR_LOCUS11009</name>
</gene>
<name>A0A7I8W561_9ANNE</name>
<evidence type="ECO:0000313" key="1">
    <source>
        <dbReference type="EMBL" id="CAD5123322.1"/>
    </source>
</evidence>
<comment type="caution">
    <text evidence="1">The sequence shown here is derived from an EMBL/GenBank/DDBJ whole genome shotgun (WGS) entry which is preliminary data.</text>
</comment>
<dbReference type="InterPro" id="IPR011044">
    <property type="entry name" value="Quino_amine_DH_bsu"/>
</dbReference>
<dbReference type="EMBL" id="CAJFCJ010000019">
    <property type="protein sequence ID" value="CAD5123322.1"/>
    <property type="molecule type" value="Genomic_DNA"/>
</dbReference>
<dbReference type="Pfam" id="PF15802">
    <property type="entry name" value="DCAF17"/>
    <property type="match status" value="3"/>
</dbReference>
<keyword evidence="2" id="KW-1185">Reference proteome</keyword>
<protein>
    <submittedName>
        <fullName evidence="1">DgyrCDS11680</fullName>
    </submittedName>
</protein>
<proteinExistence type="predicted"/>
<dbReference type="PANTHER" id="PTHR14815">
    <property type="entry name" value="DDB1- AND CUL4-ASSOCIATED FACTOR 17"/>
    <property type="match status" value="1"/>
</dbReference>
<dbReference type="GO" id="GO:0080008">
    <property type="term" value="C:Cul4-RING E3 ubiquitin ligase complex"/>
    <property type="evidence" value="ECO:0007669"/>
    <property type="project" value="TreeGrafter"/>
</dbReference>
<dbReference type="OrthoDB" id="9971789at2759"/>
<accession>A0A7I8W561</accession>